<reference evidence="3" key="1">
    <citation type="submission" date="2017-04" db="EMBL/GenBank/DDBJ databases">
        <authorList>
            <person name="Varghese N."/>
            <person name="Submissions S."/>
        </authorList>
    </citation>
    <scope>NUCLEOTIDE SEQUENCE [LARGE SCALE GENOMIC DNA]</scope>
    <source>
        <strain evidence="3">RKEM611</strain>
    </source>
</reference>
<evidence type="ECO:0000313" key="3">
    <source>
        <dbReference type="Proteomes" id="UP000192907"/>
    </source>
</evidence>
<proteinExistence type="predicted"/>
<organism evidence="2 3">
    <name type="scientific">Pseudobacteriovorax antillogorgiicola</name>
    <dbReference type="NCBI Taxonomy" id="1513793"/>
    <lineage>
        <taxon>Bacteria</taxon>
        <taxon>Pseudomonadati</taxon>
        <taxon>Bdellovibrionota</taxon>
        <taxon>Oligoflexia</taxon>
        <taxon>Oligoflexales</taxon>
        <taxon>Pseudobacteriovoracaceae</taxon>
        <taxon>Pseudobacteriovorax</taxon>
    </lineage>
</organism>
<dbReference type="Proteomes" id="UP000192907">
    <property type="component" value="Unassembled WGS sequence"/>
</dbReference>
<keyword evidence="1" id="KW-1133">Transmembrane helix</keyword>
<evidence type="ECO:0000256" key="1">
    <source>
        <dbReference type="SAM" id="Phobius"/>
    </source>
</evidence>
<keyword evidence="3" id="KW-1185">Reference proteome</keyword>
<keyword evidence="1" id="KW-0812">Transmembrane</keyword>
<evidence type="ECO:0008006" key="4">
    <source>
        <dbReference type="Google" id="ProtNLM"/>
    </source>
</evidence>
<name>A0A1Y6BNY0_9BACT</name>
<accession>A0A1Y6BNY0</accession>
<dbReference type="AlphaFoldDB" id="A0A1Y6BNY0"/>
<protein>
    <recommendedName>
        <fullName evidence="4">PEGA domain-containing protein</fullName>
    </recommendedName>
</protein>
<evidence type="ECO:0000313" key="2">
    <source>
        <dbReference type="EMBL" id="SMF13475.1"/>
    </source>
</evidence>
<gene>
    <name evidence="2" type="ORF">SAMN06296036_105235</name>
</gene>
<feature type="transmembrane region" description="Helical" evidence="1">
    <location>
        <begin position="74"/>
        <end position="95"/>
    </location>
</feature>
<keyword evidence="1" id="KW-0472">Membrane</keyword>
<sequence>MPISPYLDPFKLAIDLPTLTRSVRGFAVTRDKSKRRSLYDYEQPFDLFEEFEKGAGAERLRAPQKVRTRPNLKIYLLALSFIGTVITGFGFLGFVNKPSPKKPFVLVEVRAISESGNPIAGADVFLEDKKFGVTDSFGEWRRYLRFRVGKQLDIRIRKQMENGIIQAYKQVQVPVPKGPEDETEFKMTLELKSENQQAAAMQTGPKERAIQEPSRISQADNEAINEPREQIQILGDQARKSMEYTDTKRLSSIDIRLTPFKSRYGTLMEAHQSRVLGVKVVPEMIALAAEEGLRIQKNASWKYDIQYVAHQGQVGFIKGTLRWLDGNQTRERSFLQNFSKTILETADNLLRLAKLHVNRPYLAYQHGKEWHIAQEGLIKYWKVRHGLQLMNRDRQIFTIKRRGITALLGAGKPCPSGKSSCLLWTPSTRERPPHGGWALQRLRFQGGFPKGGEVYINGFQAFPGQSGDFEFWGKPGVTHRLTLLTGNSIYFRTRVVPSSEQGLEVKLPTRIARR</sequence>
<dbReference type="STRING" id="1513793.SAMN06296036_105235"/>
<dbReference type="EMBL" id="FWZT01000005">
    <property type="protein sequence ID" value="SMF13475.1"/>
    <property type="molecule type" value="Genomic_DNA"/>
</dbReference>